<evidence type="ECO:0000313" key="3">
    <source>
        <dbReference type="Proteomes" id="UP000250235"/>
    </source>
</evidence>
<gene>
    <name evidence="2" type="ORF">F511_31362</name>
</gene>
<organism evidence="2 3">
    <name type="scientific">Dorcoceras hygrometricum</name>
    <dbReference type="NCBI Taxonomy" id="472368"/>
    <lineage>
        <taxon>Eukaryota</taxon>
        <taxon>Viridiplantae</taxon>
        <taxon>Streptophyta</taxon>
        <taxon>Embryophyta</taxon>
        <taxon>Tracheophyta</taxon>
        <taxon>Spermatophyta</taxon>
        <taxon>Magnoliopsida</taxon>
        <taxon>eudicotyledons</taxon>
        <taxon>Gunneridae</taxon>
        <taxon>Pentapetalae</taxon>
        <taxon>asterids</taxon>
        <taxon>lamiids</taxon>
        <taxon>Lamiales</taxon>
        <taxon>Gesneriaceae</taxon>
        <taxon>Didymocarpoideae</taxon>
        <taxon>Trichosporeae</taxon>
        <taxon>Loxocarpinae</taxon>
        <taxon>Dorcoceras</taxon>
    </lineage>
</organism>
<accession>A0A2Z7DD30</accession>
<keyword evidence="3" id="KW-1185">Reference proteome</keyword>
<evidence type="ECO:0000256" key="1">
    <source>
        <dbReference type="SAM" id="MobiDB-lite"/>
    </source>
</evidence>
<dbReference type="Proteomes" id="UP000250235">
    <property type="component" value="Unassembled WGS sequence"/>
</dbReference>
<name>A0A2Z7DD30_9LAMI</name>
<sequence length="98" mass="11139">MCATVKSLYTQVAAGVQAENGAQMPPRRRARSTRKIPEESEGQNEEIQRSIRGRRCTRHIDDEVDVLAAHVDEMELIMARLSLATFQLRNNAERWCLG</sequence>
<proteinExistence type="predicted"/>
<reference evidence="2 3" key="1">
    <citation type="journal article" date="2015" name="Proc. Natl. Acad. Sci. U.S.A.">
        <title>The resurrection genome of Boea hygrometrica: A blueprint for survival of dehydration.</title>
        <authorList>
            <person name="Xiao L."/>
            <person name="Yang G."/>
            <person name="Zhang L."/>
            <person name="Yang X."/>
            <person name="Zhao S."/>
            <person name="Ji Z."/>
            <person name="Zhou Q."/>
            <person name="Hu M."/>
            <person name="Wang Y."/>
            <person name="Chen M."/>
            <person name="Xu Y."/>
            <person name="Jin H."/>
            <person name="Xiao X."/>
            <person name="Hu G."/>
            <person name="Bao F."/>
            <person name="Hu Y."/>
            <person name="Wan P."/>
            <person name="Li L."/>
            <person name="Deng X."/>
            <person name="Kuang T."/>
            <person name="Xiang C."/>
            <person name="Zhu J.K."/>
            <person name="Oliver M.J."/>
            <person name="He Y."/>
        </authorList>
    </citation>
    <scope>NUCLEOTIDE SEQUENCE [LARGE SCALE GENOMIC DNA]</scope>
    <source>
        <strain evidence="3">cv. XS01</strain>
    </source>
</reference>
<dbReference type="GO" id="GO:0016740">
    <property type="term" value="F:transferase activity"/>
    <property type="evidence" value="ECO:0007669"/>
    <property type="project" value="UniProtKB-KW"/>
</dbReference>
<protein>
    <submittedName>
        <fullName evidence="2">Putative galacturonosyltransferase 3</fullName>
    </submittedName>
</protein>
<dbReference type="EMBL" id="KQ987265">
    <property type="protein sequence ID" value="KZV57728.1"/>
    <property type="molecule type" value="Genomic_DNA"/>
</dbReference>
<feature type="region of interest" description="Disordered" evidence="1">
    <location>
        <begin position="16"/>
        <end position="50"/>
    </location>
</feature>
<keyword evidence="2" id="KW-0808">Transferase</keyword>
<evidence type="ECO:0000313" key="2">
    <source>
        <dbReference type="EMBL" id="KZV57728.1"/>
    </source>
</evidence>
<dbReference type="AlphaFoldDB" id="A0A2Z7DD30"/>